<accession>A0A238TB95</accession>
<evidence type="ECO:0000259" key="5">
    <source>
        <dbReference type="SMART" id="SM00079"/>
    </source>
</evidence>
<feature type="domain" description="Ionotropic glutamate receptor C-terminal" evidence="5">
    <location>
        <begin position="54"/>
        <end position="273"/>
    </location>
</feature>
<dbReference type="InterPro" id="IPR001320">
    <property type="entry name" value="Iontro_rcpt_C"/>
</dbReference>
<feature type="domain" description="Solute-binding protein family 3/N-terminal" evidence="4">
    <location>
        <begin position="54"/>
        <end position="274"/>
    </location>
</feature>
<dbReference type="PANTHER" id="PTHR35936">
    <property type="entry name" value="MEMBRANE-BOUND LYTIC MUREIN TRANSGLYCOSYLASE F"/>
    <property type="match status" value="1"/>
</dbReference>
<dbReference type="EMBL" id="FXUV01000027">
    <property type="protein sequence ID" value="SMQ12618.1"/>
    <property type="molecule type" value="Genomic_DNA"/>
</dbReference>
<gene>
    <name evidence="7" type="primary">artJ_1</name>
    <name evidence="7" type="ORF">KEBURONENSIS_00849</name>
    <name evidence="6" type="ORF">KEBURONENSIS_01519</name>
</gene>
<dbReference type="Proteomes" id="UP000215450">
    <property type="component" value="Unassembled WGS sequence"/>
</dbReference>
<evidence type="ECO:0000313" key="6">
    <source>
        <dbReference type="EMBL" id="SMQ12618.1"/>
    </source>
</evidence>
<dbReference type="SMART" id="SM00079">
    <property type="entry name" value="PBPe"/>
    <property type="match status" value="1"/>
</dbReference>
<feature type="region of interest" description="Disordered" evidence="2">
    <location>
        <begin position="24"/>
        <end position="50"/>
    </location>
</feature>
<dbReference type="AlphaFoldDB" id="A0A238TB95"/>
<dbReference type="SUPFAM" id="SSF53850">
    <property type="entry name" value="Periplasmic binding protein-like II"/>
    <property type="match status" value="1"/>
</dbReference>
<dbReference type="PROSITE" id="PS51257">
    <property type="entry name" value="PROKAR_LIPOPROTEIN"/>
    <property type="match status" value="1"/>
</dbReference>
<feature type="signal peptide" evidence="3">
    <location>
        <begin position="1"/>
        <end position="17"/>
    </location>
</feature>
<evidence type="ECO:0000259" key="4">
    <source>
        <dbReference type="SMART" id="SM00062"/>
    </source>
</evidence>
<keyword evidence="8" id="KW-1185">Reference proteome</keyword>
<dbReference type="Pfam" id="PF00497">
    <property type="entry name" value="SBP_bac_3"/>
    <property type="match status" value="1"/>
</dbReference>
<dbReference type="STRING" id="1522312.GCA_900177895_00469"/>
<evidence type="ECO:0000313" key="8">
    <source>
        <dbReference type="Proteomes" id="UP000215450"/>
    </source>
</evidence>
<dbReference type="OrthoDB" id="8611212at2"/>
<organism evidence="7 8">
    <name type="scientific">Kingella negevensis</name>
    <dbReference type="NCBI Taxonomy" id="1522312"/>
    <lineage>
        <taxon>Bacteria</taxon>
        <taxon>Pseudomonadati</taxon>
        <taxon>Pseudomonadota</taxon>
        <taxon>Betaproteobacteria</taxon>
        <taxon>Neisseriales</taxon>
        <taxon>Neisseriaceae</taxon>
        <taxon>Kingella</taxon>
    </lineage>
</organism>
<sequence>MKLKSLSTLMLPMMLLAACNDAPAPAKTDAAQPAQSSEAKADASAPQASNGGKTYVVVSQPAYPPFASRNEKGELVGLDIDLLQEIAKKEGFNLTFVPHTMEGLLKTVNTGAADIVATGVNITPEREQNYTFSKPYLEANWIVVADKNKTKFASFADLKDKKIAAQKASLSETQLKSTGITSQIVSVETVYLGLNGIARGENEAVYDVDAVLNTYLKADAPYYSVVDEKSGKVPFGWVLKKGNTELKEKLDKGIDDLKADGTYQKILDKWYPKQ</sequence>
<dbReference type="InterPro" id="IPR001638">
    <property type="entry name" value="Solute-binding_3/MltF_N"/>
</dbReference>
<evidence type="ECO:0000256" key="2">
    <source>
        <dbReference type="SAM" id="MobiDB-lite"/>
    </source>
</evidence>
<dbReference type="EMBL" id="FXUV02000013">
    <property type="protein sequence ID" value="SNB61540.1"/>
    <property type="molecule type" value="Genomic_DNA"/>
</dbReference>
<dbReference type="SMART" id="SM00062">
    <property type="entry name" value="PBPb"/>
    <property type="match status" value="1"/>
</dbReference>
<dbReference type="CDD" id="cd13530">
    <property type="entry name" value="PBP2_peptides_like"/>
    <property type="match status" value="1"/>
</dbReference>
<dbReference type="RefSeq" id="WP_095062773.1">
    <property type="nucleotide sequence ID" value="NZ_FXUV02000013.1"/>
</dbReference>
<name>A0A238TB95_9NEIS</name>
<dbReference type="GO" id="GO:0015276">
    <property type="term" value="F:ligand-gated monoatomic ion channel activity"/>
    <property type="evidence" value="ECO:0007669"/>
    <property type="project" value="InterPro"/>
</dbReference>
<reference evidence="6" key="1">
    <citation type="submission" date="2017-05" db="EMBL/GenBank/DDBJ databases">
        <authorList>
            <person name="Song R."/>
            <person name="Chenine A.L."/>
            <person name="Ruprecht R.M."/>
        </authorList>
    </citation>
    <scope>NUCLEOTIDE SEQUENCE</scope>
    <source>
        <strain evidence="6">Kingella_eburonensis</strain>
    </source>
</reference>
<dbReference type="PANTHER" id="PTHR35936:SF19">
    <property type="entry name" value="AMINO-ACID-BINDING PROTEIN YXEM-RELATED"/>
    <property type="match status" value="1"/>
</dbReference>
<evidence type="ECO:0000313" key="7">
    <source>
        <dbReference type="EMBL" id="SNB61540.1"/>
    </source>
</evidence>
<dbReference type="Gene3D" id="3.40.190.10">
    <property type="entry name" value="Periplasmic binding protein-like II"/>
    <property type="match status" value="2"/>
</dbReference>
<reference evidence="8" key="2">
    <citation type="submission" date="2017-06" db="EMBL/GenBank/DDBJ databases">
        <authorList>
            <person name="Laurent S."/>
        </authorList>
    </citation>
    <scope>NUCLEOTIDE SEQUENCE [LARGE SCALE GENOMIC DNA]</scope>
</reference>
<evidence type="ECO:0000256" key="1">
    <source>
        <dbReference type="ARBA" id="ARBA00022729"/>
    </source>
</evidence>
<dbReference type="GO" id="GO:0016020">
    <property type="term" value="C:membrane"/>
    <property type="evidence" value="ECO:0007669"/>
    <property type="project" value="InterPro"/>
</dbReference>
<keyword evidence="1 3" id="KW-0732">Signal</keyword>
<evidence type="ECO:0000256" key="3">
    <source>
        <dbReference type="SAM" id="SignalP"/>
    </source>
</evidence>
<protein>
    <submittedName>
        <fullName evidence="7">ABC transporter arginine-binding protein 1</fullName>
    </submittedName>
</protein>
<feature type="chain" id="PRO_5015075252" evidence="3">
    <location>
        <begin position="18"/>
        <end position="274"/>
    </location>
</feature>
<reference evidence="7" key="3">
    <citation type="submission" date="2017-06" db="EMBL/GenBank/DDBJ databases">
        <authorList>
            <person name="Kim H.J."/>
            <person name="Triplett B.A."/>
        </authorList>
    </citation>
    <scope>NUCLEOTIDE SEQUENCE [LARGE SCALE GENOMIC DNA]</scope>
    <source>
        <strain evidence="7">Kingella_eburonensis</strain>
    </source>
</reference>
<proteinExistence type="predicted"/>